<organism evidence="1 3">
    <name type="scientific">Arabidopsis thaliana</name>
    <name type="common">Mouse-ear cress</name>
    <dbReference type="NCBI Taxonomy" id="3702"/>
    <lineage>
        <taxon>Eukaryota</taxon>
        <taxon>Viridiplantae</taxon>
        <taxon>Streptophyta</taxon>
        <taxon>Embryophyta</taxon>
        <taxon>Tracheophyta</taxon>
        <taxon>Spermatophyta</taxon>
        <taxon>Magnoliopsida</taxon>
        <taxon>eudicotyledons</taxon>
        <taxon>Gunneridae</taxon>
        <taxon>Pentapetalae</taxon>
        <taxon>rosids</taxon>
        <taxon>malvids</taxon>
        <taxon>Brassicales</taxon>
        <taxon>Brassicaceae</taxon>
        <taxon>Camelineae</taxon>
        <taxon>Arabidopsis</taxon>
    </lineage>
</organism>
<evidence type="ECO:0000313" key="1">
    <source>
        <dbReference type="EMBL" id="CAA0393634.1"/>
    </source>
</evidence>
<protein>
    <submittedName>
        <fullName evidence="2">(thale cress) hypothetical protein</fullName>
    </submittedName>
</protein>
<reference evidence="2 4" key="2">
    <citation type="submission" date="2020-09" db="EMBL/GenBank/DDBJ databases">
        <authorList>
            <person name="Ashkenazy H."/>
        </authorList>
    </citation>
    <scope>NUCLEOTIDE SEQUENCE [LARGE SCALE GENOMIC DNA]</scope>
    <source>
        <strain evidence="4">cv. Cdm-0</strain>
    </source>
</reference>
<dbReference type="InterPro" id="IPR042885">
    <property type="entry name" value="HIPP47/16"/>
</dbReference>
<evidence type="ECO:0000313" key="3">
    <source>
        <dbReference type="Proteomes" id="UP000434276"/>
    </source>
</evidence>
<evidence type="ECO:0000313" key="4">
    <source>
        <dbReference type="Proteomes" id="UP000516314"/>
    </source>
</evidence>
<dbReference type="PANTHER" id="PTHR46932">
    <property type="entry name" value="HEAVY METAL-ASSOCIATED ISOPRENYLATED PLANT PROTEIN 47"/>
    <property type="match status" value="1"/>
</dbReference>
<dbReference type="Proteomes" id="UP000516314">
    <property type="component" value="Chromosome 4"/>
</dbReference>
<proteinExistence type="predicted"/>
<dbReference type="EMBL" id="LR881469">
    <property type="protein sequence ID" value="CAD5327086.1"/>
    <property type="molecule type" value="Genomic_DNA"/>
</dbReference>
<dbReference type="PANTHER" id="PTHR46932:SF12">
    <property type="entry name" value="HEAVY METAL-ASSOCIATED ISOPRENYLATED PLANT PROTEIN 47"/>
    <property type="match status" value="1"/>
</dbReference>
<name>A0A5S9XRK5_ARATH</name>
<dbReference type="Gene3D" id="3.30.70.100">
    <property type="match status" value="1"/>
</dbReference>
<dbReference type="AlphaFoldDB" id="A0A5S9XRK5"/>
<dbReference type="EMBL" id="CACSHJ010000095">
    <property type="protein sequence ID" value="CAA0393634.1"/>
    <property type="molecule type" value="Genomic_DNA"/>
</dbReference>
<dbReference type="OrthoDB" id="692882at2759"/>
<reference evidence="1 3" key="1">
    <citation type="submission" date="2019-12" db="EMBL/GenBank/DDBJ databases">
        <authorList>
            <person name="Jiao W.-B."/>
            <person name="Schneeberger K."/>
        </authorList>
    </citation>
    <scope>NUCLEOTIDE SEQUENCE [LARGE SCALE GENOMIC DNA]</scope>
    <source>
        <strain evidence="3">cv. C24</strain>
    </source>
</reference>
<accession>A0A5S9XRK5</accession>
<gene>
    <name evidence="2" type="ORF">AT9943_LOCUS14805</name>
    <name evidence="1" type="ORF">C24_LOCUS17101</name>
</gene>
<evidence type="ECO:0000313" key="2">
    <source>
        <dbReference type="EMBL" id="CAD5327086.1"/>
    </source>
</evidence>
<sequence length="79" mass="8450">MAKKILMSVSMRCDKCRSEALNIGAKTTGVTFVGIEGEEKDKVVVIGEGVDAACLVVRLRKKVGFAFADIISVTDVDDT</sequence>
<dbReference type="Proteomes" id="UP000434276">
    <property type="component" value="Unassembled WGS sequence"/>
</dbReference>
<dbReference type="ExpressionAtlas" id="A0A5S9XRK5">
    <property type="expression patterns" value="baseline and differential"/>
</dbReference>